<evidence type="ECO:0000313" key="4">
    <source>
        <dbReference type="Proteomes" id="UP000007322"/>
    </source>
</evidence>
<dbReference type="SUPFAM" id="SSF82153">
    <property type="entry name" value="FAS1 domain"/>
    <property type="match status" value="2"/>
</dbReference>
<dbReference type="eggNOG" id="KOG1437">
    <property type="taxonomic scope" value="Eukaryota"/>
</dbReference>
<dbReference type="EMBL" id="CP003006">
    <property type="protein sequence ID" value="AEO59865.1"/>
    <property type="molecule type" value="Genomic_DNA"/>
</dbReference>
<dbReference type="GO" id="GO:0016236">
    <property type="term" value="P:macroautophagy"/>
    <property type="evidence" value="ECO:0007669"/>
    <property type="project" value="TreeGrafter"/>
</dbReference>
<dbReference type="Gene3D" id="2.30.180.10">
    <property type="entry name" value="FAS1 domain"/>
    <property type="match status" value="2"/>
</dbReference>
<keyword evidence="1" id="KW-0732">Signal</keyword>
<evidence type="ECO:0000313" key="3">
    <source>
        <dbReference type="EMBL" id="AEO59865.1"/>
    </source>
</evidence>
<dbReference type="OMA" id="VIQMIDA"/>
<dbReference type="InterPro" id="IPR036378">
    <property type="entry name" value="FAS1_dom_sf"/>
</dbReference>
<protein>
    <recommendedName>
        <fullName evidence="2">FAS1 domain-containing protein</fullName>
    </recommendedName>
</protein>
<gene>
    <name evidence="3" type="ORF">MYCTH_2067458</name>
</gene>
<organism evidence="3 4">
    <name type="scientific">Thermothelomyces thermophilus (strain ATCC 42464 / BCRC 31852 / DSM 1799)</name>
    <name type="common">Sporotrichum thermophile</name>
    <dbReference type="NCBI Taxonomy" id="573729"/>
    <lineage>
        <taxon>Eukaryota</taxon>
        <taxon>Fungi</taxon>
        <taxon>Dikarya</taxon>
        <taxon>Ascomycota</taxon>
        <taxon>Pezizomycotina</taxon>
        <taxon>Sordariomycetes</taxon>
        <taxon>Sordariomycetidae</taxon>
        <taxon>Sordariales</taxon>
        <taxon>Chaetomiaceae</taxon>
        <taxon>Thermothelomyces</taxon>
    </lineage>
</organism>
<keyword evidence="4" id="KW-1185">Reference proteome</keyword>
<accession>G2QJV9</accession>
<dbReference type="GO" id="GO:0000329">
    <property type="term" value="C:fungal-type vacuole membrane"/>
    <property type="evidence" value="ECO:0007669"/>
    <property type="project" value="TreeGrafter"/>
</dbReference>
<dbReference type="SMART" id="SM00554">
    <property type="entry name" value="FAS1"/>
    <property type="match status" value="1"/>
</dbReference>
<dbReference type="GeneID" id="11507216"/>
<dbReference type="HOGENOM" id="CLU_031281_2_3_1"/>
<dbReference type="InParanoid" id="G2QJV9"/>
<dbReference type="PROSITE" id="PS50213">
    <property type="entry name" value="FAS1"/>
    <property type="match status" value="1"/>
</dbReference>
<feature type="chain" id="PRO_5003436384" description="FAS1 domain-containing protein" evidence="1">
    <location>
        <begin position="26"/>
        <end position="364"/>
    </location>
</feature>
<dbReference type="InterPro" id="IPR050904">
    <property type="entry name" value="Adhesion/Biosynth-related"/>
</dbReference>
<evidence type="ECO:0000259" key="2">
    <source>
        <dbReference type="PROSITE" id="PS50213"/>
    </source>
</evidence>
<dbReference type="RefSeq" id="XP_003665110.1">
    <property type="nucleotide sequence ID" value="XM_003665062.1"/>
</dbReference>
<feature type="signal peptide" evidence="1">
    <location>
        <begin position="1"/>
        <end position="25"/>
    </location>
</feature>
<dbReference type="AlphaFoldDB" id="G2QJV9"/>
<proteinExistence type="predicted"/>
<dbReference type="PANTHER" id="PTHR10900">
    <property type="entry name" value="PERIOSTIN-RELATED"/>
    <property type="match status" value="1"/>
</dbReference>
<dbReference type="STRING" id="573729.G2QJV9"/>
<sequence>MVLLRHPTAVLALISSLLLSPAVQAASLESVLADQANLTMFRGLVKNTVQETLKYHILKGTIDMPSIVKGDSIWAATTLTDRNYSTVTGGQHLILTKQPGGEVVFTSGFATRGTVVVEDLQFDSGLVQITDSVMHVPETLESTARNAYKDLAAFVGALYATDLYDEVAGWEDVTIFAPRNAAFQQLAGTFAAMDRDDLRRVLRYHVVPGRLSHVWELRNASALASADGGTEVAITRQANSIFVNSAEIIQPDILLANGVAHLIDNVLDPGQPDARPDFSLTTQQPPVFTPLGTATATGANVPTPFASNLPCTPSCVGGTRATAAPTGSGGADSSNAGGALPRCTGLAGAGLGIGLAVGAIMAGF</sequence>
<evidence type="ECO:0000256" key="1">
    <source>
        <dbReference type="SAM" id="SignalP"/>
    </source>
</evidence>
<dbReference type="InterPro" id="IPR000782">
    <property type="entry name" value="FAS1_domain"/>
</dbReference>
<dbReference type="Proteomes" id="UP000007322">
    <property type="component" value="Chromosome 5"/>
</dbReference>
<name>G2QJV9_THET4</name>
<reference evidence="3 4" key="1">
    <citation type="journal article" date="2011" name="Nat. Biotechnol.">
        <title>Comparative genomic analysis of the thermophilic biomass-degrading fungi Myceliophthora thermophila and Thielavia terrestris.</title>
        <authorList>
            <person name="Berka R.M."/>
            <person name="Grigoriev I.V."/>
            <person name="Otillar R."/>
            <person name="Salamov A."/>
            <person name="Grimwood J."/>
            <person name="Reid I."/>
            <person name="Ishmael N."/>
            <person name="John T."/>
            <person name="Darmond C."/>
            <person name="Moisan M.-C."/>
            <person name="Henrissat B."/>
            <person name="Coutinho P.M."/>
            <person name="Lombard V."/>
            <person name="Natvig D.O."/>
            <person name="Lindquist E."/>
            <person name="Schmutz J."/>
            <person name="Lucas S."/>
            <person name="Harris P."/>
            <person name="Powlowski J."/>
            <person name="Bellemare A."/>
            <person name="Taylor D."/>
            <person name="Butler G."/>
            <person name="de Vries R.P."/>
            <person name="Allijn I.E."/>
            <person name="van den Brink J."/>
            <person name="Ushinsky S."/>
            <person name="Storms R."/>
            <person name="Powell A.J."/>
            <person name="Paulsen I.T."/>
            <person name="Elbourne L.D.H."/>
            <person name="Baker S.E."/>
            <person name="Magnuson J."/>
            <person name="LaBoissiere S."/>
            <person name="Clutterbuck A.J."/>
            <person name="Martinez D."/>
            <person name="Wogulis M."/>
            <person name="de Leon A.L."/>
            <person name="Rey M.W."/>
            <person name="Tsang A."/>
        </authorList>
    </citation>
    <scope>NUCLEOTIDE SEQUENCE [LARGE SCALE GENOMIC DNA]</scope>
    <source>
        <strain evidence="4">ATCC 42464 / BCRC 31852 / DSM 1799</strain>
    </source>
</reference>
<feature type="domain" description="FAS1" evidence="2">
    <location>
        <begin position="138"/>
        <end position="267"/>
    </location>
</feature>
<dbReference type="VEuPathDB" id="FungiDB:MYCTH_2067458"/>
<dbReference type="PANTHER" id="PTHR10900:SF77">
    <property type="entry name" value="FI19380P1"/>
    <property type="match status" value="1"/>
</dbReference>
<dbReference type="Pfam" id="PF02469">
    <property type="entry name" value="Fasciclin"/>
    <property type="match status" value="1"/>
</dbReference>
<dbReference type="OrthoDB" id="286301at2759"/>
<dbReference type="KEGG" id="mtm:MYCTH_2067458"/>